<organism evidence="1 5">
    <name type="scientific">Listeria monocytogenes</name>
    <dbReference type="NCBI Taxonomy" id="1639"/>
    <lineage>
        <taxon>Bacteria</taxon>
        <taxon>Bacillati</taxon>
        <taxon>Bacillota</taxon>
        <taxon>Bacilli</taxon>
        <taxon>Bacillales</taxon>
        <taxon>Listeriaceae</taxon>
        <taxon>Listeria</taxon>
    </lineage>
</organism>
<evidence type="ECO:0000313" key="1">
    <source>
        <dbReference type="EMBL" id="EAC5551994.1"/>
    </source>
</evidence>
<dbReference type="EMBL" id="DAAEEB010000016">
    <property type="protein sequence ID" value="HAA8054512.1"/>
    <property type="molecule type" value="Genomic_DNA"/>
</dbReference>
<comment type="caution">
    <text evidence="1">The sequence shown here is derived from an EMBL/GenBank/DDBJ whole genome shotgun (WGS) entry which is preliminary data.</text>
</comment>
<dbReference type="EMBL" id="DAAEQL010000013">
    <property type="protein sequence ID" value="HAA8491738.1"/>
    <property type="molecule type" value="Genomic_DNA"/>
</dbReference>
<evidence type="ECO:0000313" key="4">
    <source>
        <dbReference type="EMBL" id="HAA8491738.1"/>
    </source>
</evidence>
<dbReference type="Proteomes" id="UP000840039">
    <property type="component" value="Unassembled WGS sequence"/>
</dbReference>
<dbReference type="Proteomes" id="UP000840567">
    <property type="component" value="Unassembled WGS sequence"/>
</dbReference>
<reference evidence="3" key="3">
    <citation type="submission" date="2019-10" db="EMBL/GenBank/DDBJ databases">
        <authorList>
            <consortium name="NCBI Pathogen Detection Project"/>
        </authorList>
    </citation>
    <scope>NUCLEOTIDE SEQUENCE</scope>
    <source>
        <strain evidence="3">09CEB371LM</strain>
        <strain evidence="4">Sam_F526FDD3-C0F7-43DB-B204-E231FEF9C926</strain>
    </source>
</reference>
<accession>A0A686CL33</accession>
<dbReference type="Proteomes" id="UP000365297">
    <property type="component" value="Unassembled WGS sequence"/>
</dbReference>
<sequence>MEKLKTNINNIYKDDLDLAKKERREPFYILVGYELTTGLLNVIERNPNQNVSISSILDYYKMDTQELYDFVIQNRPEIPEFFSMVAFSLETFADVQEYNFRLLNFILSKESKVNWRSRKQIAGAKEII</sequence>
<dbReference type="AlphaFoldDB" id="A0A686CL33"/>
<dbReference type="RefSeq" id="WP_031642493.1">
    <property type="nucleotide sequence ID" value="NZ_CP168882.1"/>
</dbReference>
<dbReference type="EMBL" id="AAAIXK010000013">
    <property type="protein sequence ID" value="EAC5551994.1"/>
    <property type="molecule type" value="Genomic_DNA"/>
</dbReference>
<protein>
    <submittedName>
        <fullName evidence="1">Uncharacterized protein</fullName>
    </submittedName>
</protein>
<evidence type="ECO:0000313" key="3">
    <source>
        <dbReference type="EMBL" id="HAA8054512.1"/>
    </source>
</evidence>
<evidence type="ECO:0000313" key="6">
    <source>
        <dbReference type="Proteomes" id="UP000840567"/>
    </source>
</evidence>
<evidence type="ECO:0000313" key="5">
    <source>
        <dbReference type="Proteomes" id="UP000365297"/>
    </source>
</evidence>
<dbReference type="EMBL" id="AAKFCP010000045">
    <property type="protein sequence ID" value="ECR2347377.1"/>
    <property type="molecule type" value="Genomic_DNA"/>
</dbReference>
<reference evidence="3 6" key="1">
    <citation type="journal article" date="2018" name="Genome Biol.">
        <title>SKESA: strategic k-mer extension for scrupulous assemblies.</title>
        <authorList>
            <person name="Souvorov A."/>
            <person name="Agarwala R."/>
            <person name="Lipman D.J."/>
        </authorList>
    </citation>
    <scope>NUCLEOTIDE SEQUENCE [LARGE SCALE GENOMIC DNA]</scope>
    <source>
        <strain evidence="3">09CEB371LM</strain>
        <strain evidence="4">Sam_F526FDD3-C0F7-43DB-B204-E231FEF9C926</strain>
    </source>
</reference>
<reference evidence="1 5" key="2">
    <citation type="submission" date="2018-06" db="EMBL/GenBank/DDBJ databases">
        <authorList>
            <consortium name="GenomeTrakr: Next Generation Sequencing Network for Food Pathogen Tracability"/>
        </authorList>
    </citation>
    <scope>NUCLEOTIDE SEQUENCE [LARGE SCALE GENOMIC DNA]</scope>
    <source>
        <strain evidence="1 5">FDA00007096</strain>
        <strain evidence="2">FDA00014666</strain>
    </source>
</reference>
<name>A0A686CL33_LISMN</name>
<evidence type="ECO:0000313" key="2">
    <source>
        <dbReference type="EMBL" id="ECR2347377.1"/>
    </source>
</evidence>
<gene>
    <name evidence="1" type="ORF">ARY78_16405</name>
    <name evidence="2" type="ORF">F1F65_15720</name>
    <name evidence="3" type="ORF">GHH22_15360</name>
    <name evidence="4" type="ORF">GHO09_14675</name>
</gene>
<proteinExistence type="predicted"/>